<gene>
    <name evidence="1" type="ORF">AB6A40_006243</name>
</gene>
<dbReference type="AlphaFoldDB" id="A0ABD6EQG4"/>
<dbReference type="Proteomes" id="UP001608902">
    <property type="component" value="Unassembled WGS sequence"/>
</dbReference>
<sequence>MASAESVVVRAVDHGWKEMISRREAENGALRWLSEDFGDPPYMHICCISDLSKYYPHISETAILREILPIGAKFSMELEKSKGGPPHCVRILMTNGQNLLELVQQL</sequence>
<evidence type="ECO:0000313" key="1">
    <source>
        <dbReference type="EMBL" id="MFH4979534.1"/>
    </source>
</evidence>
<protein>
    <submittedName>
        <fullName evidence="1">Uncharacterized protein</fullName>
    </submittedName>
</protein>
<comment type="caution">
    <text evidence="1">The sequence shown here is derived from an EMBL/GenBank/DDBJ whole genome shotgun (WGS) entry which is preliminary data.</text>
</comment>
<dbReference type="EMBL" id="JBGFUD010004314">
    <property type="protein sequence ID" value="MFH4979534.1"/>
    <property type="molecule type" value="Genomic_DNA"/>
</dbReference>
<keyword evidence="2" id="KW-1185">Reference proteome</keyword>
<organism evidence="1 2">
    <name type="scientific">Gnathostoma spinigerum</name>
    <dbReference type="NCBI Taxonomy" id="75299"/>
    <lineage>
        <taxon>Eukaryota</taxon>
        <taxon>Metazoa</taxon>
        <taxon>Ecdysozoa</taxon>
        <taxon>Nematoda</taxon>
        <taxon>Chromadorea</taxon>
        <taxon>Rhabditida</taxon>
        <taxon>Spirurina</taxon>
        <taxon>Gnathostomatomorpha</taxon>
        <taxon>Gnathostomatoidea</taxon>
        <taxon>Gnathostomatidae</taxon>
        <taxon>Gnathostoma</taxon>
    </lineage>
</organism>
<name>A0ABD6EQG4_9BILA</name>
<evidence type="ECO:0000313" key="2">
    <source>
        <dbReference type="Proteomes" id="UP001608902"/>
    </source>
</evidence>
<reference evidence="1 2" key="1">
    <citation type="submission" date="2024-08" db="EMBL/GenBank/DDBJ databases">
        <title>Gnathostoma spinigerum genome.</title>
        <authorList>
            <person name="Gonzalez-Bertolin B."/>
            <person name="Monzon S."/>
            <person name="Zaballos A."/>
            <person name="Jimenez P."/>
            <person name="Dekumyoy P."/>
            <person name="Varona S."/>
            <person name="Cuesta I."/>
            <person name="Sumanam S."/>
            <person name="Adisakwattana P."/>
            <person name="Gasser R.B."/>
            <person name="Hernandez-Gonzalez A."/>
            <person name="Young N.D."/>
            <person name="Perteguer M.J."/>
        </authorList>
    </citation>
    <scope>NUCLEOTIDE SEQUENCE [LARGE SCALE GENOMIC DNA]</scope>
    <source>
        <strain evidence="1">AL3</strain>
        <tissue evidence="1">Liver</tissue>
    </source>
</reference>
<proteinExistence type="predicted"/>
<accession>A0ABD6EQG4</accession>